<evidence type="ECO:0000313" key="10">
    <source>
        <dbReference type="Proteomes" id="UP000318582"/>
    </source>
</evidence>
<dbReference type="GO" id="GO:0003723">
    <property type="term" value="F:RNA binding"/>
    <property type="evidence" value="ECO:0007669"/>
    <property type="project" value="TreeGrafter"/>
</dbReference>
<comment type="subcellular location">
    <subcellularLocation>
        <location evidence="7">Cytoplasm</location>
    </subcellularLocation>
</comment>
<comment type="function">
    <text evidence="7">Component of the eukaryotic translation initiation factor 3 (eIF-3) complex, which is involved in protein synthesis of a specialized repertoire of mRNAs and, together with other initiation factors, stimulates binding of mRNA and methionyl-tRNAi to the 40S ribosome. The eIF-3 complex specifically targets and initiates translation of a subset of mRNAs involved in cell proliferation.</text>
</comment>
<dbReference type="GO" id="GO:0071541">
    <property type="term" value="C:eukaryotic translation initiation factor 3 complex, eIF3m"/>
    <property type="evidence" value="ECO:0007669"/>
    <property type="project" value="TreeGrafter"/>
</dbReference>
<dbReference type="InterPro" id="IPR027525">
    <property type="entry name" value="eIF3i"/>
</dbReference>
<dbReference type="Pfam" id="PF24805">
    <property type="entry name" value="EIF3I"/>
    <property type="match status" value="1"/>
</dbReference>
<sequence length="366" mass="41102">MVNAKQQSPDEMSSTVGRLSATVCRPARINDFFYEQRPILLHGHTRSLTKVKYNRDGDLLFSTSKDSKPNVWFAHNGERLGSYDGHNGAVWDLDVSYDSKRLLTASADNTCRLWGVESGKQLYQWNTRTPVRAVAFGQGDRIALYVTDALMGQPSTIWIVPIEDDLENQTDEFIRKIVITGSKATVASWGDLNKTIYTGHEDGTITIWDAETGEQIKHVKSHTKAISDMQWAADYGYFITASKDHTSKIFDAKTLRVMKTYTTTRPVNSAALSPIRPHIALGGGQEAMEVTQVGGAKQGKFETRFFHLPFEEEIGRVKGHFGPINTLAFAPDGRSFASGAEDGFVRIHYFDDDYFDFKYEEESMEL</sequence>
<keyword evidence="3 8" id="KW-0853">WD repeat</keyword>
<keyword evidence="5 7" id="KW-0648">Protein biosynthesis</keyword>
<comment type="similarity">
    <text evidence="7">Belongs to the eIF-3 subunit I family.</text>
</comment>
<dbReference type="GO" id="GO:0003743">
    <property type="term" value="F:translation initiation factor activity"/>
    <property type="evidence" value="ECO:0007669"/>
    <property type="project" value="UniProtKB-UniRule"/>
</dbReference>
<evidence type="ECO:0000256" key="5">
    <source>
        <dbReference type="ARBA" id="ARBA00022917"/>
    </source>
</evidence>
<keyword evidence="10" id="KW-1185">Reference proteome</keyword>
<feature type="repeat" description="WD" evidence="8">
    <location>
        <begin position="41"/>
        <end position="82"/>
    </location>
</feature>
<dbReference type="InterPro" id="IPR001680">
    <property type="entry name" value="WD40_rpt"/>
</dbReference>
<dbReference type="SUPFAM" id="SSF50978">
    <property type="entry name" value="WD40 repeat-like"/>
    <property type="match status" value="1"/>
</dbReference>
<feature type="repeat" description="WD" evidence="8">
    <location>
        <begin position="196"/>
        <end position="218"/>
    </location>
</feature>
<dbReference type="PANTHER" id="PTHR19877">
    <property type="entry name" value="EUKARYOTIC TRANSLATION INITIATION FACTOR 3 SUBUNIT I"/>
    <property type="match status" value="1"/>
</dbReference>
<evidence type="ECO:0000256" key="7">
    <source>
        <dbReference type="HAMAP-Rule" id="MF_03008"/>
    </source>
</evidence>
<dbReference type="GO" id="GO:0016282">
    <property type="term" value="C:eukaryotic 43S preinitiation complex"/>
    <property type="evidence" value="ECO:0007669"/>
    <property type="project" value="UniProtKB-UniRule"/>
</dbReference>
<dbReference type="InterPro" id="IPR036322">
    <property type="entry name" value="WD40_repeat_dom_sf"/>
</dbReference>
<accession>A0A507DZ19</accession>
<dbReference type="Gene3D" id="2.130.10.10">
    <property type="entry name" value="YVTN repeat-like/Quinoprotein amine dehydrogenase"/>
    <property type="match status" value="1"/>
</dbReference>
<dbReference type="FunFam" id="2.130.10.10:FF:000127">
    <property type="entry name" value="Eukaryotic translation initiation factor 3 subunit I"/>
    <property type="match status" value="1"/>
</dbReference>
<keyword evidence="1 7" id="KW-0963">Cytoplasm</keyword>
<comment type="similarity">
    <text evidence="6">Belongs to the WD repeat STRAP family.</text>
</comment>
<comment type="subunit">
    <text evidence="7">Component of the eukaryotic translation initiation factor 3 (eIF-3) complex.</text>
</comment>
<dbReference type="InterPro" id="IPR015943">
    <property type="entry name" value="WD40/YVTN_repeat-like_dom_sf"/>
</dbReference>
<dbReference type="EMBL" id="QEAQ01000059">
    <property type="protein sequence ID" value="TPX57069.1"/>
    <property type="molecule type" value="Genomic_DNA"/>
</dbReference>
<dbReference type="Proteomes" id="UP000318582">
    <property type="component" value="Unassembled WGS sequence"/>
</dbReference>
<dbReference type="AlphaFoldDB" id="A0A507DZ19"/>
<keyword evidence="2 7" id="KW-0396">Initiation factor</keyword>
<evidence type="ECO:0000256" key="6">
    <source>
        <dbReference type="ARBA" id="ARBA00038394"/>
    </source>
</evidence>
<dbReference type="STRING" id="109895.A0A507DZ19"/>
<feature type="repeat" description="WD" evidence="8">
    <location>
        <begin position="83"/>
        <end position="124"/>
    </location>
</feature>
<dbReference type="SMART" id="SM00320">
    <property type="entry name" value="WD40"/>
    <property type="match status" value="6"/>
</dbReference>
<evidence type="ECO:0000256" key="4">
    <source>
        <dbReference type="ARBA" id="ARBA00022737"/>
    </source>
</evidence>
<protein>
    <recommendedName>
        <fullName evidence="7">Eukaryotic translation initiation factor 3 subunit I</fullName>
        <shortName evidence="7">eIF3i</shortName>
    </recommendedName>
    <alternativeName>
        <fullName evidence="7">Eukaryotic translation initiation factor 3 39 kDa subunit homolog</fullName>
        <shortName evidence="7">eIF-3 39 kDa subunit homolog</shortName>
    </alternativeName>
</protein>
<dbReference type="PROSITE" id="PS50294">
    <property type="entry name" value="WD_REPEATS_REGION"/>
    <property type="match status" value="3"/>
</dbReference>
<evidence type="ECO:0000256" key="8">
    <source>
        <dbReference type="PROSITE-ProRule" id="PRU00221"/>
    </source>
</evidence>
<proteinExistence type="inferred from homology"/>
<dbReference type="PANTHER" id="PTHR19877:SF1">
    <property type="entry name" value="EUKARYOTIC TRANSLATION INITIATION FACTOR 3 SUBUNIT I"/>
    <property type="match status" value="1"/>
</dbReference>
<evidence type="ECO:0000256" key="1">
    <source>
        <dbReference type="ARBA" id="ARBA00022490"/>
    </source>
</evidence>
<organism evidence="9 10">
    <name type="scientific">Powellomyces hirtus</name>
    <dbReference type="NCBI Taxonomy" id="109895"/>
    <lineage>
        <taxon>Eukaryota</taxon>
        <taxon>Fungi</taxon>
        <taxon>Fungi incertae sedis</taxon>
        <taxon>Chytridiomycota</taxon>
        <taxon>Chytridiomycota incertae sedis</taxon>
        <taxon>Chytridiomycetes</taxon>
        <taxon>Spizellomycetales</taxon>
        <taxon>Powellomycetaceae</taxon>
        <taxon>Powellomyces</taxon>
    </lineage>
</organism>
<evidence type="ECO:0000256" key="3">
    <source>
        <dbReference type="ARBA" id="ARBA00022574"/>
    </source>
</evidence>
<dbReference type="GO" id="GO:0033290">
    <property type="term" value="C:eukaryotic 48S preinitiation complex"/>
    <property type="evidence" value="ECO:0007669"/>
    <property type="project" value="UniProtKB-UniRule"/>
</dbReference>
<feature type="repeat" description="WD" evidence="8">
    <location>
        <begin position="317"/>
        <end position="347"/>
    </location>
</feature>
<evidence type="ECO:0000256" key="2">
    <source>
        <dbReference type="ARBA" id="ARBA00022540"/>
    </source>
</evidence>
<dbReference type="HAMAP" id="MF_03008">
    <property type="entry name" value="eIF3i"/>
    <property type="match status" value="1"/>
</dbReference>
<evidence type="ECO:0000313" key="9">
    <source>
        <dbReference type="EMBL" id="TPX57069.1"/>
    </source>
</evidence>
<dbReference type="GO" id="GO:0001732">
    <property type="term" value="P:formation of cytoplasmic translation initiation complex"/>
    <property type="evidence" value="ECO:0007669"/>
    <property type="project" value="UniProtKB-UniRule"/>
</dbReference>
<name>A0A507DZ19_9FUNG</name>
<gene>
    <name evidence="7" type="primary">TIF34</name>
    <name evidence="9" type="ORF">PhCBS80983_g04105</name>
</gene>
<dbReference type="PROSITE" id="PS50082">
    <property type="entry name" value="WD_REPEATS_2"/>
    <property type="match status" value="5"/>
</dbReference>
<keyword evidence="4" id="KW-0677">Repeat</keyword>
<reference evidence="9 10" key="1">
    <citation type="journal article" date="2019" name="Sci. Rep.">
        <title>Comparative genomics of chytrid fungi reveal insights into the obligate biotrophic and pathogenic lifestyle of Synchytrium endobioticum.</title>
        <authorList>
            <person name="van de Vossenberg B.T.L.H."/>
            <person name="Warris S."/>
            <person name="Nguyen H.D.T."/>
            <person name="van Gent-Pelzer M.P.E."/>
            <person name="Joly D.L."/>
            <person name="van de Geest H.C."/>
            <person name="Bonants P.J.M."/>
            <person name="Smith D.S."/>
            <person name="Levesque C.A."/>
            <person name="van der Lee T.A.J."/>
        </authorList>
    </citation>
    <scope>NUCLEOTIDE SEQUENCE [LARGE SCALE GENOMIC DNA]</scope>
    <source>
        <strain evidence="9 10">CBS 809.83</strain>
    </source>
</reference>
<comment type="caution">
    <text evidence="9">The sequence shown here is derived from an EMBL/GenBank/DDBJ whole genome shotgun (WGS) entry which is preliminary data.</text>
</comment>
<feature type="repeat" description="WD" evidence="8">
    <location>
        <begin position="219"/>
        <end position="260"/>
    </location>
</feature>